<keyword evidence="3" id="KW-1185">Reference proteome</keyword>
<dbReference type="Proteomes" id="UP000663828">
    <property type="component" value="Unassembled WGS sequence"/>
</dbReference>
<evidence type="ECO:0000313" key="3">
    <source>
        <dbReference type="Proteomes" id="UP000663828"/>
    </source>
</evidence>
<reference evidence="2" key="1">
    <citation type="submission" date="2021-02" db="EMBL/GenBank/DDBJ databases">
        <authorList>
            <person name="Nowell W R."/>
        </authorList>
    </citation>
    <scope>NUCLEOTIDE SEQUENCE</scope>
</reference>
<feature type="region of interest" description="Disordered" evidence="1">
    <location>
        <begin position="1"/>
        <end position="39"/>
    </location>
</feature>
<evidence type="ECO:0000313" key="2">
    <source>
        <dbReference type="EMBL" id="CAF1554937.1"/>
    </source>
</evidence>
<proteinExistence type="predicted"/>
<dbReference type="AlphaFoldDB" id="A0A815XA64"/>
<feature type="compositionally biased region" description="Pro residues" evidence="1">
    <location>
        <begin position="26"/>
        <end position="36"/>
    </location>
</feature>
<dbReference type="EMBL" id="CAJNOR010005279">
    <property type="protein sequence ID" value="CAF1554937.1"/>
    <property type="molecule type" value="Genomic_DNA"/>
</dbReference>
<accession>A0A815XA64</accession>
<organism evidence="2 3">
    <name type="scientific">Adineta ricciae</name>
    <name type="common">Rotifer</name>
    <dbReference type="NCBI Taxonomy" id="249248"/>
    <lineage>
        <taxon>Eukaryota</taxon>
        <taxon>Metazoa</taxon>
        <taxon>Spiralia</taxon>
        <taxon>Gnathifera</taxon>
        <taxon>Rotifera</taxon>
        <taxon>Eurotatoria</taxon>
        <taxon>Bdelloidea</taxon>
        <taxon>Adinetida</taxon>
        <taxon>Adinetidae</taxon>
        <taxon>Adineta</taxon>
    </lineage>
</organism>
<comment type="caution">
    <text evidence="2">The sequence shown here is derived from an EMBL/GenBank/DDBJ whole genome shotgun (WGS) entry which is preliminary data.</text>
</comment>
<gene>
    <name evidence="2" type="ORF">XAT740_LOCUS43181</name>
</gene>
<protein>
    <submittedName>
        <fullName evidence="2">Uncharacterized protein</fullName>
    </submittedName>
</protein>
<sequence length="161" mass="19533">MGSNKSKQPKYVKPYVPPKPVEKRPVVPPEPEPIPEPPKKIFKRIPKVFPRYIPRRDRLHSPQTKRPIELSWLQKNGENDNYSRINYHYHNLHQYHYHGHHHHHHHHQSLHDNEHDIRIPLAIKRWPVNNDLFGRSRFRIRPEVRTKSFIDEYVYQKKGPS</sequence>
<evidence type="ECO:0000256" key="1">
    <source>
        <dbReference type="SAM" id="MobiDB-lite"/>
    </source>
</evidence>
<name>A0A815XA64_ADIRI</name>